<dbReference type="GO" id="GO:0020037">
    <property type="term" value="F:heme binding"/>
    <property type="evidence" value="ECO:0007669"/>
    <property type="project" value="InterPro"/>
</dbReference>
<organism evidence="10 11">
    <name type="scientific">Paenibacillus radicis</name>
    <name type="common">ex Gao et al. 2016</name>
    <dbReference type="NCBI Taxonomy" id="1737354"/>
    <lineage>
        <taxon>Bacteria</taxon>
        <taxon>Bacillati</taxon>
        <taxon>Bacillota</taxon>
        <taxon>Bacilli</taxon>
        <taxon>Bacillales</taxon>
        <taxon>Paenibacillaceae</taxon>
        <taxon>Paenibacillus</taxon>
    </lineage>
</organism>
<feature type="signal peptide" evidence="8">
    <location>
        <begin position="1"/>
        <end position="26"/>
    </location>
</feature>
<dbReference type="PIRSF" id="PIRSF000025">
    <property type="entry name" value="Cytc_Bsub_c550"/>
    <property type="match status" value="1"/>
</dbReference>
<accession>A0A917HQK0</accession>
<dbReference type="GO" id="GO:0005506">
    <property type="term" value="F:iron ion binding"/>
    <property type="evidence" value="ECO:0007669"/>
    <property type="project" value="InterPro"/>
</dbReference>
<dbReference type="InterPro" id="IPR051811">
    <property type="entry name" value="Cytochrome_c550/c551-like"/>
</dbReference>
<evidence type="ECO:0000256" key="6">
    <source>
        <dbReference type="PIRSR" id="PIRSR000025-1"/>
    </source>
</evidence>
<dbReference type="SUPFAM" id="SSF46626">
    <property type="entry name" value="Cytochrome c"/>
    <property type="match status" value="1"/>
</dbReference>
<dbReference type="InterPro" id="IPR012218">
    <property type="entry name" value="Cyt_c_BACSU-c550-type"/>
</dbReference>
<dbReference type="InterPro" id="IPR009056">
    <property type="entry name" value="Cyt_c-like_dom"/>
</dbReference>
<proteinExistence type="predicted"/>
<dbReference type="EMBL" id="BMHY01000015">
    <property type="protein sequence ID" value="GGG85813.1"/>
    <property type="molecule type" value="Genomic_DNA"/>
</dbReference>
<evidence type="ECO:0000256" key="8">
    <source>
        <dbReference type="SAM" id="SignalP"/>
    </source>
</evidence>
<feature type="binding site" description="axial binding residue" evidence="7">
    <location>
        <position position="60"/>
    </location>
    <ligand>
        <name>heme c</name>
        <dbReference type="ChEBI" id="CHEBI:61717"/>
    </ligand>
    <ligandPart>
        <name>Fe</name>
        <dbReference type="ChEBI" id="CHEBI:18248"/>
    </ligandPart>
</feature>
<dbReference type="InterPro" id="IPR036909">
    <property type="entry name" value="Cyt_c-like_dom_sf"/>
</dbReference>
<keyword evidence="3 7" id="KW-0479">Metal-binding</keyword>
<protein>
    <submittedName>
        <fullName evidence="10">Cytochrome c-550</fullName>
    </submittedName>
</protein>
<keyword evidence="4" id="KW-0249">Electron transport</keyword>
<evidence type="ECO:0000256" key="1">
    <source>
        <dbReference type="ARBA" id="ARBA00022448"/>
    </source>
</evidence>
<keyword evidence="1" id="KW-0813">Transport</keyword>
<dbReference type="PANTHER" id="PTHR37823">
    <property type="entry name" value="CYTOCHROME C-553-LIKE"/>
    <property type="match status" value="1"/>
</dbReference>
<feature type="binding site" description="covalent" evidence="6">
    <location>
        <position position="56"/>
    </location>
    <ligand>
        <name>heme c</name>
        <dbReference type="ChEBI" id="CHEBI:61717"/>
    </ligand>
</feature>
<dbReference type="Proteomes" id="UP000600247">
    <property type="component" value="Unassembled WGS sequence"/>
</dbReference>
<evidence type="ECO:0000313" key="10">
    <source>
        <dbReference type="EMBL" id="GGG85813.1"/>
    </source>
</evidence>
<evidence type="ECO:0000259" key="9">
    <source>
        <dbReference type="PROSITE" id="PS51007"/>
    </source>
</evidence>
<feature type="chain" id="PRO_5036676372" evidence="8">
    <location>
        <begin position="27"/>
        <end position="118"/>
    </location>
</feature>
<dbReference type="PROSITE" id="PS51257">
    <property type="entry name" value="PROKAR_LIPOPROTEIN"/>
    <property type="match status" value="1"/>
</dbReference>
<keyword evidence="11" id="KW-1185">Reference proteome</keyword>
<reference evidence="10 11" key="1">
    <citation type="journal article" date="2014" name="Int. J. Syst. Evol. Microbiol.">
        <title>Complete genome sequence of Corynebacterium casei LMG S-19264T (=DSM 44701T), isolated from a smear-ripened cheese.</title>
        <authorList>
            <consortium name="US DOE Joint Genome Institute (JGI-PGF)"/>
            <person name="Walter F."/>
            <person name="Albersmeier A."/>
            <person name="Kalinowski J."/>
            <person name="Ruckert C."/>
        </authorList>
    </citation>
    <scope>NUCLEOTIDE SEQUENCE [LARGE SCALE GENOMIC DNA]</scope>
    <source>
        <strain evidence="10 11">CGMCC 1.15286</strain>
    </source>
</reference>
<name>A0A917HQK0_9BACL</name>
<dbReference type="PROSITE" id="PS51007">
    <property type="entry name" value="CYTC"/>
    <property type="match status" value="1"/>
</dbReference>
<dbReference type="Gene3D" id="1.10.760.10">
    <property type="entry name" value="Cytochrome c-like domain"/>
    <property type="match status" value="1"/>
</dbReference>
<gene>
    <name evidence="10" type="primary">cccA</name>
    <name evidence="10" type="ORF">GCM10010918_49850</name>
</gene>
<dbReference type="Pfam" id="PF13442">
    <property type="entry name" value="Cytochrome_CBB3"/>
    <property type="match status" value="1"/>
</dbReference>
<dbReference type="GO" id="GO:0009055">
    <property type="term" value="F:electron transfer activity"/>
    <property type="evidence" value="ECO:0007669"/>
    <property type="project" value="InterPro"/>
</dbReference>
<feature type="binding site" description="axial binding residue" evidence="7">
    <location>
        <position position="95"/>
    </location>
    <ligand>
        <name>heme c</name>
        <dbReference type="ChEBI" id="CHEBI:61717"/>
    </ligand>
    <ligandPart>
        <name>Fe</name>
        <dbReference type="ChEBI" id="CHEBI:18248"/>
    </ligandPart>
</feature>
<feature type="binding site" description="covalent" evidence="6">
    <location>
        <position position="59"/>
    </location>
    <ligand>
        <name>heme c</name>
        <dbReference type="ChEBI" id="CHEBI:61717"/>
    </ligand>
</feature>
<feature type="domain" description="Cytochrome c" evidence="9">
    <location>
        <begin position="43"/>
        <end position="118"/>
    </location>
</feature>
<evidence type="ECO:0000256" key="3">
    <source>
        <dbReference type="ARBA" id="ARBA00022723"/>
    </source>
</evidence>
<evidence type="ECO:0000256" key="2">
    <source>
        <dbReference type="ARBA" id="ARBA00022617"/>
    </source>
</evidence>
<evidence type="ECO:0000256" key="4">
    <source>
        <dbReference type="ARBA" id="ARBA00022982"/>
    </source>
</evidence>
<dbReference type="PANTHER" id="PTHR37823:SF4">
    <property type="entry name" value="MENAQUINOL-CYTOCHROME C REDUCTASE CYTOCHROME B_C SUBUNIT"/>
    <property type="match status" value="1"/>
</dbReference>
<keyword evidence="2 6" id="KW-0349">Heme</keyword>
<keyword evidence="5 7" id="KW-0408">Iron</keyword>
<comment type="PTM">
    <text evidence="6">Binds 1 heme c group covalently per subunit.</text>
</comment>
<evidence type="ECO:0000256" key="7">
    <source>
        <dbReference type="PIRSR" id="PIRSR000025-2"/>
    </source>
</evidence>
<evidence type="ECO:0000313" key="11">
    <source>
        <dbReference type="Proteomes" id="UP000600247"/>
    </source>
</evidence>
<evidence type="ECO:0000256" key="5">
    <source>
        <dbReference type="ARBA" id="ARBA00023004"/>
    </source>
</evidence>
<dbReference type="AlphaFoldDB" id="A0A917HQK0"/>
<sequence length="118" mass="12840">MIRFKNGFVICLLAGVLLLSACGAPGANNTDATKTSSNGEQSAGPSDEQLIYKKKCISCHGVDLQGRAGPSLQNVGSRLTEEEIFDIVANGRKGMPKFEKRLSEEEIHNLSRWLSEMK</sequence>
<keyword evidence="8" id="KW-0732">Signal</keyword>
<dbReference type="GO" id="GO:0016020">
    <property type="term" value="C:membrane"/>
    <property type="evidence" value="ECO:0007669"/>
    <property type="project" value="InterPro"/>
</dbReference>
<comment type="caution">
    <text evidence="10">The sequence shown here is derived from an EMBL/GenBank/DDBJ whole genome shotgun (WGS) entry which is preliminary data.</text>
</comment>